<proteinExistence type="predicted"/>
<sequence length="147" mass="16465">MQVIHVHIHQEVCLQYCCVVSQPLHLLSRVEELGFKDFRHSIFTSVPFSWKEQILIAKEFQKPNAAAMKFCADRRSWSYAPGGVAREGCDGHKTRSSADIGKADGLKVICFTTSAVKCLGLVEPDTIAEAFMSKSNRCMSDRIRLAM</sequence>
<comment type="caution">
    <text evidence="1">The sequence shown here is derived from an EMBL/GenBank/DDBJ whole genome shotgun (WGS) entry which is preliminary data.</text>
</comment>
<reference evidence="1" key="1">
    <citation type="journal article" date="2021" name="bioRxiv">
        <title>Whole Genome Assembly and Annotation of Northern Wild Rice, Zizania palustris L., Supports a Whole Genome Duplication in the Zizania Genus.</title>
        <authorList>
            <person name="Haas M."/>
            <person name="Kono T."/>
            <person name="Macchietto M."/>
            <person name="Millas R."/>
            <person name="McGilp L."/>
            <person name="Shao M."/>
            <person name="Duquette J."/>
            <person name="Hirsch C.N."/>
            <person name="Kimball J."/>
        </authorList>
    </citation>
    <scope>NUCLEOTIDE SEQUENCE</scope>
    <source>
        <tissue evidence="1">Fresh leaf tissue</tissue>
    </source>
</reference>
<dbReference type="Proteomes" id="UP000729402">
    <property type="component" value="Unassembled WGS sequence"/>
</dbReference>
<keyword evidence="2" id="KW-1185">Reference proteome</keyword>
<reference evidence="1" key="2">
    <citation type="submission" date="2021-02" db="EMBL/GenBank/DDBJ databases">
        <authorList>
            <person name="Kimball J.A."/>
            <person name="Haas M.W."/>
            <person name="Macchietto M."/>
            <person name="Kono T."/>
            <person name="Duquette J."/>
            <person name="Shao M."/>
        </authorList>
    </citation>
    <scope>NUCLEOTIDE SEQUENCE</scope>
    <source>
        <tissue evidence="1">Fresh leaf tissue</tissue>
    </source>
</reference>
<gene>
    <name evidence="1" type="ORF">GUJ93_ZPchr0008g12120</name>
</gene>
<dbReference type="EMBL" id="JAAALK010000290">
    <property type="protein sequence ID" value="KAG8046131.1"/>
    <property type="molecule type" value="Genomic_DNA"/>
</dbReference>
<organism evidence="1 2">
    <name type="scientific">Zizania palustris</name>
    <name type="common">Northern wild rice</name>
    <dbReference type="NCBI Taxonomy" id="103762"/>
    <lineage>
        <taxon>Eukaryota</taxon>
        <taxon>Viridiplantae</taxon>
        <taxon>Streptophyta</taxon>
        <taxon>Embryophyta</taxon>
        <taxon>Tracheophyta</taxon>
        <taxon>Spermatophyta</taxon>
        <taxon>Magnoliopsida</taxon>
        <taxon>Liliopsida</taxon>
        <taxon>Poales</taxon>
        <taxon>Poaceae</taxon>
        <taxon>BOP clade</taxon>
        <taxon>Oryzoideae</taxon>
        <taxon>Oryzeae</taxon>
        <taxon>Zizaniinae</taxon>
        <taxon>Zizania</taxon>
    </lineage>
</organism>
<accession>A0A8J5RVH1</accession>
<dbReference type="AlphaFoldDB" id="A0A8J5RVH1"/>
<protein>
    <submittedName>
        <fullName evidence="1">Uncharacterized protein</fullName>
    </submittedName>
</protein>
<evidence type="ECO:0000313" key="1">
    <source>
        <dbReference type="EMBL" id="KAG8046131.1"/>
    </source>
</evidence>
<evidence type="ECO:0000313" key="2">
    <source>
        <dbReference type="Proteomes" id="UP000729402"/>
    </source>
</evidence>
<name>A0A8J5RVH1_ZIZPA</name>